<dbReference type="Proteomes" id="UP001596989">
    <property type="component" value="Unassembled WGS sequence"/>
</dbReference>
<evidence type="ECO:0000313" key="2">
    <source>
        <dbReference type="Proteomes" id="UP001596989"/>
    </source>
</evidence>
<keyword evidence="2" id="KW-1185">Reference proteome</keyword>
<comment type="caution">
    <text evidence="1">The sequence shown here is derived from an EMBL/GenBank/DDBJ whole genome shotgun (WGS) entry which is preliminary data.</text>
</comment>
<name>A0ABW3HS14_9BACL</name>
<sequence length="170" mass="19143">MKGGISDIGIGNTFSIQNKEVISTSGDTVNFQMKEFKTVQLLDTKVNYAERVNTYAITTINDYDKFKYKGNDWDGSIGIEAYSTVYINETVDNRGGKYYDLVRVTGGWNRADTSLNVKDQSVRIGQVGTTADSLFVQNYKDYNPSRLTYSYEKPVSFEPVLVQAYMILGD</sequence>
<gene>
    <name evidence="1" type="ORF">ACFQ2I_12450</name>
</gene>
<reference evidence="2" key="1">
    <citation type="journal article" date="2019" name="Int. J. Syst. Evol. Microbiol.">
        <title>The Global Catalogue of Microorganisms (GCM) 10K type strain sequencing project: providing services to taxonomists for standard genome sequencing and annotation.</title>
        <authorList>
            <consortium name="The Broad Institute Genomics Platform"/>
            <consortium name="The Broad Institute Genome Sequencing Center for Infectious Disease"/>
            <person name="Wu L."/>
            <person name="Ma J."/>
        </authorList>
    </citation>
    <scope>NUCLEOTIDE SEQUENCE [LARGE SCALE GENOMIC DNA]</scope>
    <source>
        <strain evidence="2">CCUG 59129</strain>
    </source>
</reference>
<protein>
    <submittedName>
        <fullName evidence="1">Uncharacterized protein</fullName>
    </submittedName>
</protein>
<dbReference type="EMBL" id="JBHTJZ010000014">
    <property type="protein sequence ID" value="MFD0960202.1"/>
    <property type="molecule type" value="Genomic_DNA"/>
</dbReference>
<accession>A0ABW3HS14</accession>
<organism evidence="1 2">
    <name type="scientific">Paenibacillus chungangensis</name>
    <dbReference type="NCBI Taxonomy" id="696535"/>
    <lineage>
        <taxon>Bacteria</taxon>
        <taxon>Bacillati</taxon>
        <taxon>Bacillota</taxon>
        <taxon>Bacilli</taxon>
        <taxon>Bacillales</taxon>
        <taxon>Paenibacillaceae</taxon>
        <taxon>Paenibacillus</taxon>
    </lineage>
</organism>
<evidence type="ECO:0000313" key="1">
    <source>
        <dbReference type="EMBL" id="MFD0960202.1"/>
    </source>
</evidence>
<dbReference type="RefSeq" id="WP_377564577.1">
    <property type="nucleotide sequence ID" value="NZ_JBHTJZ010000014.1"/>
</dbReference>
<proteinExistence type="predicted"/>